<keyword evidence="1" id="KW-0175">Coiled coil</keyword>
<protein>
    <submittedName>
        <fullName evidence="2">Unannotated protein</fullName>
    </submittedName>
</protein>
<proteinExistence type="predicted"/>
<feature type="coiled-coil region" evidence="1">
    <location>
        <begin position="8"/>
        <end position="77"/>
    </location>
</feature>
<evidence type="ECO:0000313" key="2">
    <source>
        <dbReference type="EMBL" id="CAB4905346.1"/>
    </source>
</evidence>
<name>A0A6J7GE91_9ZZZZ</name>
<evidence type="ECO:0000256" key="1">
    <source>
        <dbReference type="SAM" id="Coils"/>
    </source>
</evidence>
<organism evidence="2">
    <name type="scientific">freshwater metagenome</name>
    <dbReference type="NCBI Taxonomy" id="449393"/>
    <lineage>
        <taxon>unclassified sequences</taxon>
        <taxon>metagenomes</taxon>
        <taxon>ecological metagenomes</taxon>
    </lineage>
</organism>
<sequence length="90" mass="10506">MTQDSEALEILAREIDVLTRMLRKREEQVNEYAQSALRVAEANADLAARTARAEDELKNAKEQLGKANSRVKSMERSRSWRWTRFLRRGK</sequence>
<reference evidence="2" key="1">
    <citation type="submission" date="2020-05" db="EMBL/GenBank/DDBJ databases">
        <authorList>
            <person name="Chiriac C."/>
            <person name="Salcher M."/>
            <person name="Ghai R."/>
            <person name="Kavagutti S V."/>
        </authorList>
    </citation>
    <scope>NUCLEOTIDE SEQUENCE</scope>
</reference>
<dbReference type="EMBL" id="CAFBMR010000008">
    <property type="protein sequence ID" value="CAB4905346.1"/>
    <property type="molecule type" value="Genomic_DNA"/>
</dbReference>
<gene>
    <name evidence="2" type="ORF">UFOPK3610_00381</name>
</gene>
<accession>A0A6J7GE91</accession>
<dbReference type="AlphaFoldDB" id="A0A6J7GE91"/>